<sequence>MKIRITLLLIIVFYISCKKEKNQSNILSKTSNKNLPSKTSNKIEYSSLIASHYQIEYSAEGDLNGDKLSDLALVVKQRNESNGIREVMIFLQNSKGYNLDVTSKTIFPEKYMSEEDDIKNYVQEEIEIKDQTLLIRLYGTGPQSNIFSHYKYQEETLRITYVESYAMGAGSHSNLEYEVSEGKIKSETINTIKEDMPTEVETVEVDGMGYSFNICNPEELISYAYDRIRDKNRFVVVAKNGLLIRERPDIYSERIWQLPFNTDIEVLVKTDIPFSFKDEESYVTTDGYWVKIAFENADGNYQHGYVFDGFLQPYENPSIFRNWAYLDHIYLSIHKNSITYELHGQCHYSFPTKILNENEVELIWDYDADCVFDSQLSNNFGLQKRPILGRPFAKYSLEGRILKVTYYYKEWVKIYSEKVNLETFPSRFIERYY</sequence>
<proteinExistence type="predicted"/>
<evidence type="ECO:0008006" key="3">
    <source>
        <dbReference type="Google" id="ProtNLM"/>
    </source>
</evidence>
<protein>
    <recommendedName>
        <fullName evidence="3">SH3 domain-containing protein</fullName>
    </recommendedName>
</protein>
<organism evidence="1 2">
    <name type="scientific">Aquimarina muelleri</name>
    <dbReference type="NCBI Taxonomy" id="279356"/>
    <lineage>
        <taxon>Bacteria</taxon>
        <taxon>Pseudomonadati</taxon>
        <taxon>Bacteroidota</taxon>
        <taxon>Flavobacteriia</taxon>
        <taxon>Flavobacteriales</taxon>
        <taxon>Flavobacteriaceae</taxon>
        <taxon>Aquimarina</taxon>
    </lineage>
</organism>
<keyword evidence="2" id="KW-1185">Reference proteome</keyword>
<dbReference type="AlphaFoldDB" id="A0A918N513"/>
<reference evidence="1 2" key="1">
    <citation type="journal article" date="2014" name="Int. J. Syst. Evol. Microbiol.">
        <title>Complete genome sequence of Corynebacterium casei LMG S-19264T (=DSM 44701T), isolated from a smear-ripened cheese.</title>
        <authorList>
            <consortium name="US DOE Joint Genome Institute (JGI-PGF)"/>
            <person name="Walter F."/>
            <person name="Albersmeier A."/>
            <person name="Kalinowski J."/>
            <person name="Ruckert C."/>
        </authorList>
    </citation>
    <scope>NUCLEOTIDE SEQUENCE [LARGE SCALE GENOMIC DNA]</scope>
    <source>
        <strain evidence="1 2">KCTC 12285</strain>
    </source>
</reference>
<evidence type="ECO:0000313" key="2">
    <source>
        <dbReference type="Proteomes" id="UP000601108"/>
    </source>
</evidence>
<dbReference type="RefSeq" id="WP_027413923.1">
    <property type="nucleotide sequence ID" value="NZ_BMWS01000048.1"/>
</dbReference>
<dbReference type="EMBL" id="BMWS01000048">
    <property type="protein sequence ID" value="GGX34662.1"/>
    <property type="molecule type" value="Genomic_DNA"/>
</dbReference>
<gene>
    <name evidence="1" type="ORF">GCM10007384_38980</name>
</gene>
<dbReference type="Proteomes" id="UP000601108">
    <property type="component" value="Unassembled WGS sequence"/>
</dbReference>
<accession>A0A918N513</accession>
<dbReference type="Gene3D" id="2.30.30.40">
    <property type="entry name" value="SH3 Domains"/>
    <property type="match status" value="1"/>
</dbReference>
<name>A0A918N513_9FLAO</name>
<evidence type="ECO:0000313" key="1">
    <source>
        <dbReference type="EMBL" id="GGX34662.1"/>
    </source>
</evidence>
<comment type="caution">
    <text evidence="1">The sequence shown here is derived from an EMBL/GenBank/DDBJ whole genome shotgun (WGS) entry which is preliminary data.</text>
</comment>